<dbReference type="GO" id="GO:0008932">
    <property type="term" value="F:lytic endotransglycosylase activity"/>
    <property type="evidence" value="ECO:0007669"/>
    <property type="project" value="UniProtKB-UniRule"/>
</dbReference>
<dbReference type="PANTHER" id="PTHR34183">
    <property type="entry name" value="ENDOLYTIC PEPTIDOGLYCAN TRANSGLYCOSYLASE RLPA"/>
    <property type="match status" value="1"/>
</dbReference>
<dbReference type="InterPro" id="IPR036908">
    <property type="entry name" value="RlpA-like_sf"/>
</dbReference>
<dbReference type="EMBL" id="JACHGB010000006">
    <property type="protein sequence ID" value="MBB5273036.1"/>
    <property type="molecule type" value="Genomic_DNA"/>
</dbReference>
<feature type="signal peptide" evidence="3">
    <location>
        <begin position="1"/>
        <end position="20"/>
    </location>
</feature>
<dbReference type="GO" id="GO:0000270">
    <property type="term" value="P:peptidoglycan metabolic process"/>
    <property type="evidence" value="ECO:0007669"/>
    <property type="project" value="UniProtKB-UniRule"/>
</dbReference>
<keyword evidence="2 3" id="KW-0961">Cell wall biogenesis/degradation</keyword>
<comment type="caution">
    <text evidence="6">The sequence shown here is derived from an EMBL/GenBank/DDBJ whole genome shotgun (WGS) entry which is preliminary data.</text>
</comment>
<keyword evidence="3" id="KW-0732">Signal</keyword>
<dbReference type="GO" id="GO:0071555">
    <property type="term" value="P:cell wall organization"/>
    <property type="evidence" value="ECO:0007669"/>
    <property type="project" value="UniProtKB-KW"/>
</dbReference>
<organism evidence="6 7">
    <name type="scientific">Quisquiliibacterium transsilvanicum</name>
    <dbReference type="NCBI Taxonomy" id="1549638"/>
    <lineage>
        <taxon>Bacteria</taxon>
        <taxon>Pseudomonadati</taxon>
        <taxon>Pseudomonadota</taxon>
        <taxon>Betaproteobacteria</taxon>
        <taxon>Burkholderiales</taxon>
        <taxon>Burkholderiaceae</taxon>
        <taxon>Quisquiliibacterium</taxon>
    </lineage>
</organism>
<evidence type="ECO:0000313" key="6">
    <source>
        <dbReference type="EMBL" id="MBB5273036.1"/>
    </source>
</evidence>
<dbReference type="AlphaFoldDB" id="A0A7W8HKB8"/>
<evidence type="ECO:0000256" key="3">
    <source>
        <dbReference type="HAMAP-Rule" id="MF_02071"/>
    </source>
</evidence>
<dbReference type="CDD" id="cd22268">
    <property type="entry name" value="DPBB_RlpA-like"/>
    <property type="match status" value="1"/>
</dbReference>
<evidence type="ECO:0000256" key="4">
    <source>
        <dbReference type="RuleBase" id="RU003495"/>
    </source>
</evidence>
<evidence type="ECO:0000259" key="5">
    <source>
        <dbReference type="Pfam" id="PF03330"/>
    </source>
</evidence>
<protein>
    <recommendedName>
        <fullName evidence="3">Endolytic peptidoglycan transglycosylase RlpA</fullName>
        <ecNumber evidence="3">4.2.2.-</ecNumber>
    </recommendedName>
</protein>
<dbReference type="Gene3D" id="2.40.40.10">
    <property type="entry name" value="RlpA-like domain"/>
    <property type="match status" value="1"/>
</dbReference>
<dbReference type="Proteomes" id="UP000532440">
    <property type="component" value="Unassembled WGS sequence"/>
</dbReference>
<dbReference type="SUPFAM" id="SSF50685">
    <property type="entry name" value="Barwin-like endoglucanases"/>
    <property type="match status" value="1"/>
</dbReference>
<sequence precursor="true">MAALLIAAWTLLPGGPAAIAQEADSLAPVAAQMLAHEQGRISFYAQHFAGRATASGELFDPEAMTMAHPHLPFGTLVRVTTLNTGRSVVLTVNDRGPFHGARIADVSPAAARLLGMIRKGLVRARLEVLDPILSPTAGSPRGPSRPAR</sequence>
<name>A0A7W8HKB8_9BURK</name>
<feature type="domain" description="RlpA-like protein double-psi beta-barrel" evidence="5">
    <location>
        <begin position="37"/>
        <end position="123"/>
    </location>
</feature>
<evidence type="ECO:0000313" key="7">
    <source>
        <dbReference type="Proteomes" id="UP000532440"/>
    </source>
</evidence>
<dbReference type="InterPro" id="IPR009009">
    <property type="entry name" value="RlpA-like_DPBB"/>
</dbReference>
<accession>A0A7W8HKB8</accession>
<dbReference type="InterPro" id="IPR012997">
    <property type="entry name" value="RplA"/>
</dbReference>
<keyword evidence="1 3" id="KW-0456">Lyase</keyword>
<evidence type="ECO:0000256" key="1">
    <source>
        <dbReference type="ARBA" id="ARBA00023239"/>
    </source>
</evidence>
<gene>
    <name evidence="3" type="primary">rlpA</name>
    <name evidence="6" type="ORF">HNQ70_003064</name>
</gene>
<proteinExistence type="inferred from homology"/>
<dbReference type="Pfam" id="PF03330">
    <property type="entry name" value="DPBB_1"/>
    <property type="match status" value="1"/>
</dbReference>
<dbReference type="EC" id="4.2.2.-" evidence="3"/>
<comment type="similarity">
    <text evidence="3 4">Belongs to the RlpA family.</text>
</comment>
<evidence type="ECO:0000256" key="2">
    <source>
        <dbReference type="ARBA" id="ARBA00023316"/>
    </source>
</evidence>
<dbReference type="InterPro" id="IPR034718">
    <property type="entry name" value="RlpA"/>
</dbReference>
<comment type="function">
    <text evidence="3">Lytic transglycosylase with a strong preference for naked glycan strands that lack stem peptides.</text>
</comment>
<reference evidence="6 7" key="1">
    <citation type="submission" date="2020-08" db="EMBL/GenBank/DDBJ databases">
        <title>Genomic Encyclopedia of Type Strains, Phase IV (KMG-IV): sequencing the most valuable type-strain genomes for metagenomic binning, comparative biology and taxonomic classification.</title>
        <authorList>
            <person name="Goeker M."/>
        </authorList>
    </citation>
    <scope>NUCLEOTIDE SEQUENCE [LARGE SCALE GENOMIC DNA]</scope>
    <source>
        <strain evidence="6 7">DSM 29781</strain>
    </source>
</reference>
<feature type="chain" id="PRO_5031638654" description="Endolytic peptidoglycan transglycosylase RlpA" evidence="3">
    <location>
        <begin position="21"/>
        <end position="148"/>
    </location>
</feature>
<dbReference type="RefSeq" id="WP_183969246.1">
    <property type="nucleotide sequence ID" value="NZ_BAABEW010000007.1"/>
</dbReference>
<keyword evidence="7" id="KW-1185">Reference proteome</keyword>
<dbReference type="PANTHER" id="PTHR34183:SF8">
    <property type="entry name" value="ENDOLYTIC PEPTIDOGLYCAN TRANSGLYCOSYLASE RLPA-RELATED"/>
    <property type="match status" value="1"/>
</dbReference>
<dbReference type="NCBIfam" id="TIGR00413">
    <property type="entry name" value="rlpA"/>
    <property type="match status" value="1"/>
</dbReference>
<dbReference type="HAMAP" id="MF_02071">
    <property type="entry name" value="RlpA"/>
    <property type="match status" value="1"/>
</dbReference>
<keyword evidence="6" id="KW-0449">Lipoprotein</keyword>